<dbReference type="Proteomes" id="UP001159364">
    <property type="component" value="Linkage Group LG01"/>
</dbReference>
<feature type="region of interest" description="Disordered" evidence="1">
    <location>
        <begin position="2068"/>
        <end position="2127"/>
    </location>
</feature>
<dbReference type="CDD" id="cd20405">
    <property type="entry name" value="Tudor_Agenet_AtDUF_rpt1_3"/>
    <property type="match status" value="1"/>
</dbReference>
<feature type="compositionally biased region" description="Polar residues" evidence="1">
    <location>
        <begin position="852"/>
        <end position="877"/>
    </location>
</feature>
<feature type="region of interest" description="Disordered" evidence="1">
    <location>
        <begin position="328"/>
        <end position="353"/>
    </location>
</feature>
<feature type="region of interest" description="Disordered" evidence="1">
    <location>
        <begin position="2033"/>
        <end position="2055"/>
    </location>
</feature>
<feature type="compositionally biased region" description="Polar residues" evidence="1">
    <location>
        <begin position="418"/>
        <end position="431"/>
    </location>
</feature>
<dbReference type="SMART" id="SM00743">
    <property type="entry name" value="Agenet"/>
    <property type="match status" value="2"/>
</dbReference>
<name>A0AAV8UAK6_9ROSI</name>
<feature type="region of interest" description="Disordered" evidence="1">
    <location>
        <begin position="848"/>
        <end position="932"/>
    </location>
</feature>
<dbReference type="Pfam" id="PF05641">
    <property type="entry name" value="Agenet"/>
    <property type="match status" value="1"/>
</dbReference>
<comment type="caution">
    <text evidence="3">The sequence shown here is derived from an EMBL/GenBank/DDBJ whole genome shotgun (WGS) entry which is preliminary data.</text>
</comment>
<feature type="region of interest" description="Disordered" evidence="1">
    <location>
        <begin position="1911"/>
        <end position="1942"/>
    </location>
</feature>
<feature type="region of interest" description="Disordered" evidence="1">
    <location>
        <begin position="410"/>
        <end position="431"/>
    </location>
</feature>
<feature type="region of interest" description="Disordered" evidence="1">
    <location>
        <begin position="1985"/>
        <end position="2006"/>
    </location>
</feature>
<evidence type="ECO:0000313" key="3">
    <source>
        <dbReference type="EMBL" id="KAJ8775209.1"/>
    </source>
</evidence>
<dbReference type="InterPro" id="IPR008395">
    <property type="entry name" value="Agenet-like_dom"/>
</dbReference>
<feature type="region of interest" description="Disordered" evidence="1">
    <location>
        <begin position="186"/>
        <end position="205"/>
    </location>
</feature>
<gene>
    <name evidence="3" type="ORF">K2173_020213</name>
</gene>
<organism evidence="3 4">
    <name type="scientific">Erythroxylum novogranatense</name>
    <dbReference type="NCBI Taxonomy" id="1862640"/>
    <lineage>
        <taxon>Eukaryota</taxon>
        <taxon>Viridiplantae</taxon>
        <taxon>Streptophyta</taxon>
        <taxon>Embryophyta</taxon>
        <taxon>Tracheophyta</taxon>
        <taxon>Spermatophyta</taxon>
        <taxon>Magnoliopsida</taxon>
        <taxon>eudicotyledons</taxon>
        <taxon>Gunneridae</taxon>
        <taxon>Pentapetalae</taxon>
        <taxon>rosids</taxon>
        <taxon>fabids</taxon>
        <taxon>Malpighiales</taxon>
        <taxon>Erythroxylaceae</taxon>
        <taxon>Erythroxylum</taxon>
    </lineage>
</organism>
<feature type="compositionally biased region" description="Polar residues" evidence="1">
    <location>
        <begin position="2086"/>
        <end position="2102"/>
    </location>
</feature>
<evidence type="ECO:0000256" key="1">
    <source>
        <dbReference type="SAM" id="MobiDB-lite"/>
    </source>
</evidence>
<feature type="region of interest" description="Disordered" evidence="1">
    <location>
        <begin position="587"/>
        <end position="627"/>
    </location>
</feature>
<feature type="region of interest" description="Disordered" evidence="1">
    <location>
        <begin position="1042"/>
        <end position="1106"/>
    </location>
</feature>
<dbReference type="InterPro" id="IPR014002">
    <property type="entry name" value="Agenet_dom_plant"/>
</dbReference>
<dbReference type="PANTHER" id="PTHR48429:SF1">
    <property type="entry name" value="AGENET DOMAIN-CONTAINING PROTEIN"/>
    <property type="match status" value="1"/>
</dbReference>
<feature type="region of interest" description="Disordered" evidence="1">
    <location>
        <begin position="266"/>
        <end position="292"/>
    </location>
</feature>
<feature type="compositionally biased region" description="Polar residues" evidence="1">
    <location>
        <begin position="328"/>
        <end position="339"/>
    </location>
</feature>
<feature type="compositionally biased region" description="Polar residues" evidence="1">
    <location>
        <begin position="588"/>
        <end position="604"/>
    </location>
</feature>
<sequence>MDYDDNDFQSQNLQLAGEGSNKFPPTLQPYALSKFDFDDTLHGSLRFDGLVETEVFLGIESNEDNRWIEDFSRGNSGIQFNSSAAESCSISRHNNVWSEATSSESVEMLLKSVGQEEIVPVQTSNKELDACDELGCIIKTMEPSLKYDNGTPSSVGDISGLQPILPPDEGIDNVCVASDVGGQYPQVGDNSRTCEDSLSGERDLNDQTSISADDCIAVTEGSLVPDDGGNEVSEKENITVTVSFNEMKEKASTSGIQAGCLLESSENTIGGSDEQKKENHPNFRNMSSDEDSVNVPDAYGEHQEEQHQLMQQFQGGDPVMDTNVFRSSSPHLDTTNLSNMEEPPSIESKQDSGLSEKLDIVDQFRVAKHEVEPRSDVIIEKHEVNELDYSSSHKIADNNAVTLLCKEESEPSKGKIDCSNSSHGDGSSNVGLQSSAAEFLGEKHEESHTSSATMPESKGICMRGITIEQSDTPACDENLPAEGKESTELPSDNSTMEAVVDQSLVIDKRVGAMCFGGVLENKLIDSKLPSDSAGIKTDNVGGSIGPAEHAIGSNTPVDQGDVEKSALPLVGCIYPGKNEDDLTMASVEASTSDSKTSMRLQTGSDPAAESERITYSGAPGPTLDESGDQSLLTFDTCKTSHGEPQAVVSNKGSQKNAEEIDVCPVLCDSTEKNGDAELVVKAVDAKESSDTEPAVGNSNVLGPVASSMGGSAHGAGQKDLQENELMTSSTVINYGLSAVPITSESGGSSNQVEQVSISSTVNGTAELPHDGIIKDGVKGIPGPTVIVSEITDVVVSKGSSASGDAKQNDVPVDERSFTFEVSPPADTPQKEEMAKWHPISSTITNRMIVDGTPSTSDLGQSNPKAPQEVSQGSQKTSAVAPHSSSKSKTERKTRRSSGKATAKGTPKRGTGKESTPVRLDRGDKPANVSLSPSGISQLVQSNEMQRYGHVDSSTLKPFVLAASTTSLPDLNSSVSASAMFQQPFTDLQQVQLRAQIFVYGALIQGIPPDEAYMISAFGGADGGRSIWENAWRSCIERLHGQKPHFATPETPLQSRTGARGPDQSIKQSAPGNKALSTPIGQVSTKGTTTANPTVPLSSPLWSFPTPSSGMPRGPVINYQRALSPLHPHQSPSIRSFAGNPSWISQAPFCGSWVSSPQTAALDASGHFSMQFPISETIQLTPSKDSSMPHASGVKHVLPVPVVQTEASTGVFAGASAPDLRKTASSSDRPSTEPKTRKRKKTSVSETPGHNILNPLSQEEAVAVSVSTVASHVSTSVAVTTPLNFVSKAPPEKIVTSVPVTTTDLGRMDQNIAGSAVSYEETLFKVKEARAQAQDAAAFAAAAVSHSQGIWNQLEKQRKTGMSPDIEIKLMSAAAAIDAAAAVAKAAAAAANVASNAALQAKLMADETVRSTSYRNDDQSYAVSLSGGVNNMGKATSTSILSADDGANNSSSILVAAREAARRRVEAASAASKQAENMDAIVKAAELAAEAVAQAGKIVAMGDTFLMDEAVASGSESYLKVAQVTSGRGSKFVDVSRENLKIDKSGEGPDTSSRCIEETNYLRPPTSIGTCEDDMRLVDVISSSGASVVKDGRTQKGRKASGLSKTIGVVPESENGSRSSQNEFEKTEEILKGNSIKKGSHVEVYKDGNGFKSAWFTANVLSLKDGMAHVSYDELRTAEGAEKLEEWVPLFGEGSTSPKIRIARRVTAMPFEGTRKRRRAAVVDDPWSVGDRVDAWIQDSWWEGIITEKSIKDETMFTVHFPAQNETSVVRAWHLRSSLIWKDGEWIEWSSLRETGHPTHVGDTPQEKRQRVRSPAVEAKGKDKVPKIVDSQESDKPNEPRLLDISADERIFNVGKITRDNNKPDTLRMTRTGLQKEGSRVVFGVPKPGKKRKFMEVSKHYVSDGSGKVNEPNYSAKFTRPMRPQPLGSRGWKNTSKVEANEKQAAIPKPKVLKSGKPQYASARTISSRKDNLLSAQVSSTVECPSADHIAKTTDSSSHAENTSEKHNLVDMQSFSGSEGDEGPVLFSSLSLPSKKISSNAKPERVSKGKLAPAGGKLGKIEEDKVFSSHTSKSAIDVVEPRRSNRRIQPTSRLLEGLQSSLMVSKIPSAPHDKSQKSRIGSRGNKHD</sequence>
<dbReference type="EMBL" id="JAIWQS010000001">
    <property type="protein sequence ID" value="KAJ8775209.1"/>
    <property type="molecule type" value="Genomic_DNA"/>
</dbReference>
<feature type="region of interest" description="Disordered" evidence="1">
    <location>
        <begin position="797"/>
        <end position="836"/>
    </location>
</feature>
<dbReference type="PANTHER" id="PTHR48429">
    <property type="entry name" value="AGENET DOMAIN-CONTAINING PROTEIN"/>
    <property type="match status" value="1"/>
</dbReference>
<accession>A0AAV8UAK6</accession>
<evidence type="ECO:0000313" key="4">
    <source>
        <dbReference type="Proteomes" id="UP001159364"/>
    </source>
</evidence>
<protein>
    <recommendedName>
        <fullName evidence="2">Agenet domain-containing protein</fullName>
    </recommendedName>
</protein>
<feature type="region of interest" description="Disordered" evidence="1">
    <location>
        <begin position="1212"/>
        <end position="1255"/>
    </location>
</feature>
<feature type="compositionally biased region" description="Basic and acidic residues" evidence="1">
    <location>
        <begin position="192"/>
        <end position="205"/>
    </location>
</feature>
<dbReference type="CDD" id="cd20403">
    <property type="entry name" value="Tudor_Agenet_FMRP-like_rpt2"/>
    <property type="match status" value="1"/>
</dbReference>
<feature type="domain" description="Agenet" evidence="2">
    <location>
        <begin position="1724"/>
        <end position="1782"/>
    </location>
</feature>
<feature type="domain" description="Agenet" evidence="2">
    <location>
        <begin position="1633"/>
        <end position="1697"/>
    </location>
</feature>
<feature type="region of interest" description="Disordered" evidence="1">
    <location>
        <begin position="1795"/>
        <end position="1839"/>
    </location>
</feature>
<keyword evidence="4" id="KW-1185">Reference proteome</keyword>
<dbReference type="InterPro" id="IPR055274">
    <property type="entry name" value="SWO1"/>
</dbReference>
<reference evidence="3 4" key="1">
    <citation type="submission" date="2021-09" db="EMBL/GenBank/DDBJ databases">
        <title>Genomic insights and catalytic innovation underlie evolution of tropane alkaloids biosynthesis.</title>
        <authorList>
            <person name="Wang Y.-J."/>
            <person name="Tian T."/>
            <person name="Huang J.-P."/>
            <person name="Huang S.-X."/>
        </authorList>
    </citation>
    <scope>NUCLEOTIDE SEQUENCE [LARGE SCALE GENOMIC DNA]</scope>
    <source>
        <strain evidence="3">KIB-2018</strain>
        <tissue evidence="3">Leaf</tissue>
    </source>
</reference>
<feature type="compositionally biased region" description="Polar residues" evidence="1">
    <location>
        <begin position="1064"/>
        <end position="1106"/>
    </location>
</feature>
<evidence type="ECO:0000259" key="2">
    <source>
        <dbReference type="SMART" id="SM00743"/>
    </source>
</evidence>
<proteinExistence type="predicted"/>